<dbReference type="PROSITE" id="PS50110">
    <property type="entry name" value="RESPONSE_REGULATORY"/>
    <property type="match status" value="1"/>
</dbReference>
<dbReference type="Proteomes" id="UP000284751">
    <property type="component" value="Unassembled WGS sequence"/>
</dbReference>
<organism evidence="6 7">
    <name type="scientific">[Clostridium] leptum</name>
    <dbReference type="NCBI Taxonomy" id="1535"/>
    <lineage>
        <taxon>Bacteria</taxon>
        <taxon>Bacillati</taxon>
        <taxon>Bacillota</taxon>
        <taxon>Clostridia</taxon>
        <taxon>Eubacteriales</taxon>
        <taxon>Oscillospiraceae</taxon>
        <taxon>Oscillospiraceae incertae sedis</taxon>
    </lineage>
</organism>
<evidence type="ECO:0000313" key="6">
    <source>
        <dbReference type="EMBL" id="RGQ37252.1"/>
    </source>
</evidence>
<dbReference type="EMBL" id="QRTC01000048">
    <property type="protein sequence ID" value="RGQ37252.1"/>
    <property type="molecule type" value="Genomic_DNA"/>
</dbReference>
<dbReference type="SUPFAM" id="SSF52172">
    <property type="entry name" value="CheY-like"/>
    <property type="match status" value="1"/>
</dbReference>
<dbReference type="Gene3D" id="1.10.3210.10">
    <property type="entry name" value="Hypothetical protein af1432"/>
    <property type="match status" value="1"/>
</dbReference>
<dbReference type="PROSITE" id="PS51832">
    <property type="entry name" value="HD_GYP"/>
    <property type="match status" value="1"/>
</dbReference>
<proteinExistence type="predicted"/>
<dbReference type="PANTHER" id="PTHR45228">
    <property type="entry name" value="CYCLIC DI-GMP PHOSPHODIESTERASE TM_0186-RELATED"/>
    <property type="match status" value="1"/>
</dbReference>
<keyword evidence="3" id="KW-0597">Phosphoprotein</keyword>
<dbReference type="GO" id="GO:0000160">
    <property type="term" value="P:phosphorelay signal transduction system"/>
    <property type="evidence" value="ECO:0007669"/>
    <property type="project" value="InterPro"/>
</dbReference>
<feature type="modified residue" description="4-aspartylphosphate" evidence="3">
    <location>
        <position position="60"/>
    </location>
</feature>
<dbReference type="Pfam" id="PF00072">
    <property type="entry name" value="Response_reg"/>
    <property type="match status" value="1"/>
</dbReference>
<dbReference type="CDD" id="cd00077">
    <property type="entry name" value="HDc"/>
    <property type="match status" value="1"/>
</dbReference>
<evidence type="ECO:0000256" key="2">
    <source>
        <dbReference type="ARBA" id="ARBA00024867"/>
    </source>
</evidence>
<evidence type="ECO:0000256" key="3">
    <source>
        <dbReference type="PROSITE-ProRule" id="PRU00169"/>
    </source>
</evidence>
<reference evidence="6 7" key="1">
    <citation type="submission" date="2018-08" db="EMBL/GenBank/DDBJ databases">
        <title>A genome reference for cultivated species of the human gut microbiota.</title>
        <authorList>
            <person name="Zou Y."/>
            <person name="Xue W."/>
            <person name="Luo G."/>
        </authorList>
    </citation>
    <scope>NUCLEOTIDE SEQUENCE [LARGE SCALE GENOMIC DNA]</scope>
    <source>
        <strain evidence="6 7">AF28-26</strain>
    </source>
</reference>
<dbReference type="SUPFAM" id="SSF109604">
    <property type="entry name" value="HD-domain/PDEase-like"/>
    <property type="match status" value="1"/>
</dbReference>
<dbReference type="SUPFAM" id="SSF55785">
    <property type="entry name" value="PYP-like sensor domain (PAS domain)"/>
    <property type="match status" value="1"/>
</dbReference>
<dbReference type="InterPro" id="IPR001789">
    <property type="entry name" value="Sig_transdc_resp-reg_receiver"/>
</dbReference>
<comment type="caution">
    <text evidence="6">The sequence shown here is derived from an EMBL/GenBank/DDBJ whole genome shotgun (WGS) entry which is preliminary data.</text>
</comment>
<evidence type="ECO:0000259" key="5">
    <source>
        <dbReference type="PROSITE" id="PS51832"/>
    </source>
</evidence>
<evidence type="ECO:0000256" key="1">
    <source>
        <dbReference type="ARBA" id="ARBA00018672"/>
    </source>
</evidence>
<gene>
    <name evidence="6" type="ORF">DWY99_10820</name>
</gene>
<dbReference type="SMART" id="SM00448">
    <property type="entry name" value="REC"/>
    <property type="match status" value="1"/>
</dbReference>
<dbReference type="Pfam" id="PF13487">
    <property type="entry name" value="HD_5"/>
    <property type="match status" value="1"/>
</dbReference>
<dbReference type="InterPro" id="IPR003607">
    <property type="entry name" value="HD/PDEase_dom"/>
</dbReference>
<dbReference type="InterPro" id="IPR052020">
    <property type="entry name" value="Cyclic_di-GMP/3'3'-cGAMP_PDE"/>
</dbReference>
<evidence type="ECO:0000313" key="7">
    <source>
        <dbReference type="Proteomes" id="UP000284751"/>
    </source>
</evidence>
<protein>
    <recommendedName>
        <fullName evidence="1">Stage 0 sporulation protein A homolog</fullName>
    </recommendedName>
</protein>
<feature type="domain" description="Response regulatory" evidence="4">
    <location>
        <begin position="10"/>
        <end position="127"/>
    </location>
</feature>
<dbReference type="Gene3D" id="3.40.50.2300">
    <property type="match status" value="1"/>
</dbReference>
<comment type="function">
    <text evidence="2">May play the central regulatory role in sporulation. It may be an element of the effector pathway responsible for the activation of sporulation genes in response to nutritional stress. Spo0A may act in concert with spo0H (a sigma factor) to control the expression of some genes that are critical to the sporulation process.</text>
</comment>
<name>A0A412AVJ8_9FIRM</name>
<dbReference type="AlphaFoldDB" id="A0A412AVJ8"/>
<dbReference type="InterPro" id="IPR011006">
    <property type="entry name" value="CheY-like_superfamily"/>
</dbReference>
<accession>A0A412AVJ8</accession>
<evidence type="ECO:0000259" key="4">
    <source>
        <dbReference type="PROSITE" id="PS50110"/>
    </source>
</evidence>
<dbReference type="Gene3D" id="3.30.450.20">
    <property type="entry name" value="PAS domain"/>
    <property type="match status" value="1"/>
</dbReference>
<dbReference type="InterPro" id="IPR035965">
    <property type="entry name" value="PAS-like_dom_sf"/>
</dbReference>
<sequence length="560" mass="64274">MIEPVKSDEVILIVDDVELNRAILSELFQKEYSILEAKNGAEALELLEQNGGHIKVMLLDLVMPEMDGFQVLSQLRNSRWFQQIPIVLITAENSESTALKGYTSGVSDIINKPFYPEIVRRRVKNIIELYNHKRFLKTKLQEQYRLLEKQAEKLKKANTFVIDTLSTAVEFRSSESGFHIARMRKITEFLLRALSAPHAQYGFSEEKISMISDAAALHDIGKIAIPDEVLLKPGRLTPEEFEIMKTHTTKGCEFLESLNYAQDEEYYRYSYEICRHHHERWDGKGYPDGLKENQIPIWAQVVALADVYEALTGERVYKPVYSHEKALSMIVNGECGQFNPELLNCFLEEIDNLLMELKQPEKQLETPSLSASAKPAASQSETFSERTLRLLELERQKYRVLSDLSGDITFDYDAQTDLLTFSEKYTEMFGGSFQMQDALKAIENTDKILKEDKPIIWKVLKELTSEQPVGKMELRMQTLVGDFEWFEVLINALWRNEKGSECVSLIGKMTNINDQKLETSRLKRQASTDSLTGTYNRKAAVELISDYLLSELMPQGACFY</sequence>
<feature type="domain" description="HD-GYP" evidence="5">
    <location>
        <begin position="154"/>
        <end position="362"/>
    </location>
</feature>
<dbReference type="InterPro" id="IPR037522">
    <property type="entry name" value="HD_GYP_dom"/>
</dbReference>